<name>A0A8X8WVT9_SALSN</name>
<protein>
    <submittedName>
        <fullName evidence="1">Uncharacterized protein</fullName>
    </submittedName>
</protein>
<evidence type="ECO:0000313" key="1">
    <source>
        <dbReference type="EMBL" id="KAG6402143.1"/>
    </source>
</evidence>
<dbReference type="EMBL" id="PNBA02000014">
    <property type="protein sequence ID" value="KAG6402143.1"/>
    <property type="molecule type" value="Genomic_DNA"/>
</dbReference>
<sequence>MAEEFVSAFHATNNEKLVEFVHSYYVNNLNSPEFCSALQLRLNPTNNQQPGNNPTLIAQNFLQDISRLHSKHLTMEMKLITMEKKLSKQLHSVAVSKKLYSLLFNAAAAGPVLFAAVGRWRRSVLVKRETALKKRKEIVDRMILVARPIVTGLDSIVNAARGLEVEIKSLSEAVDDGEKVAAVENCFEELLQNDEKYNRVINCAKELVLQSIVLVGNKGTEHYFL</sequence>
<reference evidence="1" key="1">
    <citation type="submission" date="2018-01" db="EMBL/GenBank/DDBJ databases">
        <authorList>
            <person name="Mao J.F."/>
        </authorList>
    </citation>
    <scope>NUCLEOTIDE SEQUENCE</scope>
    <source>
        <strain evidence="1">Huo1</strain>
        <tissue evidence="1">Leaf</tissue>
    </source>
</reference>
<dbReference type="OrthoDB" id="10373657at2759"/>
<proteinExistence type="predicted"/>
<dbReference type="Proteomes" id="UP000298416">
    <property type="component" value="Unassembled WGS sequence"/>
</dbReference>
<dbReference type="AlphaFoldDB" id="A0A8X8WVT9"/>
<evidence type="ECO:0000313" key="2">
    <source>
        <dbReference type="Proteomes" id="UP000298416"/>
    </source>
</evidence>
<gene>
    <name evidence="1" type="ORF">SASPL_139018</name>
</gene>
<reference evidence="1" key="2">
    <citation type="submission" date="2020-08" db="EMBL/GenBank/DDBJ databases">
        <title>Plant Genome Project.</title>
        <authorList>
            <person name="Zhang R.-G."/>
        </authorList>
    </citation>
    <scope>NUCLEOTIDE SEQUENCE</scope>
    <source>
        <strain evidence="1">Huo1</strain>
        <tissue evidence="1">Leaf</tissue>
    </source>
</reference>
<accession>A0A8X8WVT9</accession>
<comment type="caution">
    <text evidence="1">The sequence shown here is derived from an EMBL/GenBank/DDBJ whole genome shotgun (WGS) entry which is preliminary data.</text>
</comment>
<keyword evidence="2" id="KW-1185">Reference proteome</keyword>
<organism evidence="1">
    <name type="scientific">Salvia splendens</name>
    <name type="common">Scarlet sage</name>
    <dbReference type="NCBI Taxonomy" id="180675"/>
    <lineage>
        <taxon>Eukaryota</taxon>
        <taxon>Viridiplantae</taxon>
        <taxon>Streptophyta</taxon>
        <taxon>Embryophyta</taxon>
        <taxon>Tracheophyta</taxon>
        <taxon>Spermatophyta</taxon>
        <taxon>Magnoliopsida</taxon>
        <taxon>eudicotyledons</taxon>
        <taxon>Gunneridae</taxon>
        <taxon>Pentapetalae</taxon>
        <taxon>asterids</taxon>
        <taxon>lamiids</taxon>
        <taxon>Lamiales</taxon>
        <taxon>Lamiaceae</taxon>
        <taxon>Nepetoideae</taxon>
        <taxon>Mentheae</taxon>
        <taxon>Salviinae</taxon>
        <taxon>Salvia</taxon>
        <taxon>Salvia subgen. Calosphace</taxon>
        <taxon>core Calosphace</taxon>
    </lineage>
</organism>